<sequence length="147" mass="15502">MSNVRYFNPPNNTEQIDQTGIDLKSGDGGGTYNGMNTTDLHTRLSRMEGGWTIFQVASGIVTAVMVGGMGLLLAVQLSTQSNVKDLAGQVDGLSSQVEALPGKINSNLMELNRTLSEAITASRNQAPQVILVPAPAVQPPPQVAPNK</sequence>
<feature type="transmembrane region" description="Helical" evidence="1">
    <location>
        <begin position="53"/>
        <end position="75"/>
    </location>
</feature>
<protein>
    <submittedName>
        <fullName evidence="2">Uncharacterized protein</fullName>
    </submittedName>
</protein>
<keyword evidence="3" id="KW-1185">Reference proteome</keyword>
<dbReference type="EMBL" id="PTRC01000033">
    <property type="protein sequence ID" value="PQA72190.1"/>
    <property type="molecule type" value="Genomic_DNA"/>
</dbReference>
<gene>
    <name evidence="2" type="ORF">C3731_17475</name>
</gene>
<reference evidence="2 3" key="1">
    <citation type="submission" date="2018-02" db="EMBL/GenBank/DDBJ databases">
        <title>Draft genome sequence of Ochrobactrum oryzae found in Brazil.</title>
        <authorList>
            <person name="Cerdeira L."/>
            <person name="Andrade F."/>
            <person name="Zacariotto T."/>
            <person name="Barbosa B."/>
            <person name="Santos S."/>
            <person name="Cassetari V."/>
            <person name="Lincopan N."/>
        </authorList>
    </citation>
    <scope>NUCLEOTIDE SEQUENCE [LARGE SCALE GENOMIC DNA]</scope>
    <source>
        <strain evidence="2 3">OA447</strain>
    </source>
</reference>
<comment type="caution">
    <text evidence="2">The sequence shown here is derived from an EMBL/GenBank/DDBJ whole genome shotgun (WGS) entry which is preliminary data.</text>
</comment>
<name>A0A2S7IW69_9HYPH</name>
<evidence type="ECO:0000313" key="2">
    <source>
        <dbReference type="EMBL" id="PQA72190.1"/>
    </source>
</evidence>
<accession>A0A2S7IW69</accession>
<dbReference type="AlphaFoldDB" id="A0A2S7IW69"/>
<dbReference type="RefSeq" id="WP_104756896.1">
    <property type="nucleotide sequence ID" value="NZ_PTRC01000033.1"/>
</dbReference>
<dbReference type="Proteomes" id="UP000238493">
    <property type="component" value="Unassembled WGS sequence"/>
</dbReference>
<keyword evidence="1" id="KW-1133">Transmembrane helix</keyword>
<keyword evidence="1" id="KW-0812">Transmembrane</keyword>
<keyword evidence="1" id="KW-0472">Membrane</keyword>
<proteinExistence type="predicted"/>
<evidence type="ECO:0000313" key="3">
    <source>
        <dbReference type="Proteomes" id="UP000238493"/>
    </source>
</evidence>
<organism evidence="2 3">
    <name type="scientific">Brucella oryzae</name>
    <dbReference type="NCBI Taxonomy" id="335286"/>
    <lineage>
        <taxon>Bacteria</taxon>
        <taxon>Pseudomonadati</taxon>
        <taxon>Pseudomonadota</taxon>
        <taxon>Alphaproteobacteria</taxon>
        <taxon>Hyphomicrobiales</taxon>
        <taxon>Brucellaceae</taxon>
        <taxon>Brucella/Ochrobactrum group</taxon>
        <taxon>Brucella</taxon>
    </lineage>
</organism>
<evidence type="ECO:0000256" key="1">
    <source>
        <dbReference type="SAM" id="Phobius"/>
    </source>
</evidence>